<proteinExistence type="predicted"/>
<reference evidence="2 3" key="1">
    <citation type="submission" date="2019-10" db="EMBL/GenBank/DDBJ databases">
        <title>Vibrio sp. nov. isolated from a shrimp pond.</title>
        <authorList>
            <person name="Gomez-Gil B."/>
            <person name="Enciso-Ibarra J."/>
            <person name="Enciso-Ibarra K."/>
            <person name="Bolan-Mejia C."/>
        </authorList>
    </citation>
    <scope>NUCLEOTIDE SEQUENCE [LARGE SCALE GENOMIC DNA]</scope>
    <source>
        <strain evidence="2 3">CAIM 722</strain>
    </source>
</reference>
<dbReference type="Gene3D" id="3.30.70.100">
    <property type="match status" value="1"/>
</dbReference>
<protein>
    <submittedName>
        <fullName evidence="2">Antibiotic biosynthesis monooxygenase</fullName>
    </submittedName>
</protein>
<comment type="caution">
    <text evidence="2">The sequence shown here is derived from an EMBL/GenBank/DDBJ whole genome shotgun (WGS) entry which is preliminary data.</text>
</comment>
<dbReference type="EMBL" id="WEKT01000011">
    <property type="protein sequence ID" value="MZI93203.1"/>
    <property type="molecule type" value="Genomic_DNA"/>
</dbReference>
<evidence type="ECO:0000259" key="1">
    <source>
        <dbReference type="Pfam" id="PF03992"/>
    </source>
</evidence>
<keyword evidence="3" id="KW-1185">Reference proteome</keyword>
<evidence type="ECO:0000313" key="2">
    <source>
        <dbReference type="EMBL" id="MZI93203.1"/>
    </source>
</evidence>
<dbReference type="SUPFAM" id="SSF54909">
    <property type="entry name" value="Dimeric alpha+beta barrel"/>
    <property type="match status" value="1"/>
</dbReference>
<feature type="domain" description="ABM" evidence="1">
    <location>
        <begin position="4"/>
        <end position="70"/>
    </location>
</feature>
<dbReference type="Proteomes" id="UP000462621">
    <property type="component" value="Unassembled WGS sequence"/>
</dbReference>
<keyword evidence="2" id="KW-0503">Monooxygenase</keyword>
<dbReference type="InterPro" id="IPR007138">
    <property type="entry name" value="ABM_dom"/>
</dbReference>
<dbReference type="Pfam" id="PF03992">
    <property type="entry name" value="ABM"/>
    <property type="match status" value="1"/>
</dbReference>
<keyword evidence="2" id="KW-0560">Oxidoreductase</keyword>
<dbReference type="AlphaFoldDB" id="A0A7X4RU68"/>
<sequence length="95" mass="10580">MQSIILQGYIVVPGAELAAVQAELPTHIALTRAEAGCIEFHVTPHPEQACRFDVYEVFVDQAAFMAHQHRVKQSHWGQVTKNVARHYSVTGLQEA</sequence>
<accession>A0A7X4RU68</accession>
<dbReference type="RefSeq" id="WP_161154507.1">
    <property type="nucleotide sequence ID" value="NZ_WEKT01000011.1"/>
</dbReference>
<organism evidence="2 3">
    <name type="scientific">Vibrio eleionomae</name>
    <dbReference type="NCBI Taxonomy" id="2653505"/>
    <lineage>
        <taxon>Bacteria</taxon>
        <taxon>Pseudomonadati</taxon>
        <taxon>Pseudomonadota</taxon>
        <taxon>Gammaproteobacteria</taxon>
        <taxon>Vibrionales</taxon>
        <taxon>Vibrionaceae</taxon>
        <taxon>Vibrio</taxon>
    </lineage>
</organism>
<dbReference type="InterPro" id="IPR011008">
    <property type="entry name" value="Dimeric_a/b-barrel"/>
</dbReference>
<name>A0A7X4RU68_9VIBR</name>
<gene>
    <name evidence="2" type="ORF">F9817_08340</name>
</gene>
<dbReference type="GO" id="GO:0004497">
    <property type="term" value="F:monooxygenase activity"/>
    <property type="evidence" value="ECO:0007669"/>
    <property type="project" value="UniProtKB-KW"/>
</dbReference>
<evidence type="ECO:0000313" key="3">
    <source>
        <dbReference type="Proteomes" id="UP000462621"/>
    </source>
</evidence>